<dbReference type="Proteomes" id="UP001214250">
    <property type="component" value="Chromosome 1"/>
</dbReference>
<organism evidence="1 2">
    <name type="scientific">Lentisphaera profundi</name>
    <dbReference type="NCBI Taxonomy" id="1658616"/>
    <lineage>
        <taxon>Bacteria</taxon>
        <taxon>Pseudomonadati</taxon>
        <taxon>Lentisphaerota</taxon>
        <taxon>Lentisphaeria</taxon>
        <taxon>Lentisphaerales</taxon>
        <taxon>Lentisphaeraceae</taxon>
        <taxon>Lentisphaera</taxon>
    </lineage>
</organism>
<reference evidence="1 2" key="1">
    <citation type="submission" date="2023-02" db="EMBL/GenBank/DDBJ databases">
        <title>Genome sequence of Lentisphaera profundi SAORIC-696.</title>
        <authorList>
            <person name="Kim e."/>
            <person name="Cho J.-C."/>
            <person name="Choi A."/>
            <person name="Kang I."/>
        </authorList>
    </citation>
    <scope>NUCLEOTIDE SEQUENCE [LARGE SCALE GENOMIC DNA]</scope>
    <source>
        <strain evidence="1 2">SAORIC-696</strain>
    </source>
</reference>
<evidence type="ECO:0000313" key="2">
    <source>
        <dbReference type="Proteomes" id="UP001214250"/>
    </source>
</evidence>
<keyword evidence="2" id="KW-1185">Reference proteome</keyword>
<dbReference type="EMBL" id="CP117811">
    <property type="protein sequence ID" value="WDE96106.1"/>
    <property type="molecule type" value="Genomic_DNA"/>
</dbReference>
<proteinExistence type="predicted"/>
<sequence>MKQLQRYLIFICLAYLCSCASKDEGSSEVVKIEDKVKMAEKADKSVLGSVLENPDIYLNKTLSLKGMLDAVEFKKIGKHIHLVNFKFIPEERIDEWAQIRYDAEKYTFITRLKEADKSFTSHKDVDLYIRPEAAKKMAAMAHDFKAACQEVKAMGYVLSGLGKDSLSSGVDEIAEAFEQLGDGFFALEAAANKGKEAAIEDKELKEKCEAFEESLLSGGRILLRLSKQLQTSQILLTKGLHSFDYENRLSLKNSYAILTQSSMIRAHAWYRRQEGKVQQAEMSLALAKALTFVGEGNKTLHLGFKELAVELDKTAVNYALKAGPALRCAYIGYNRSHLDRCSQKLKQVPGNIPVTITGTLLKSNLREQVGVLWLKLNSFEVDGFSMLFPFNDKSSSEIKASDLYEWMDGVDEK</sequence>
<accession>A0ABY7VQJ5</accession>
<dbReference type="RefSeq" id="WP_274150143.1">
    <property type="nucleotide sequence ID" value="NZ_CP117811.1"/>
</dbReference>
<name>A0ABY7VQJ5_9BACT</name>
<protein>
    <submittedName>
        <fullName evidence="1">Uncharacterized protein</fullName>
    </submittedName>
</protein>
<evidence type="ECO:0000313" key="1">
    <source>
        <dbReference type="EMBL" id="WDE96106.1"/>
    </source>
</evidence>
<gene>
    <name evidence="1" type="ORF">PQO03_10310</name>
</gene>